<name>A0ABU8VCX4_9BURK</name>
<feature type="signal peptide" evidence="3">
    <location>
        <begin position="1"/>
        <end position="25"/>
    </location>
</feature>
<dbReference type="Pfam" id="PF13458">
    <property type="entry name" value="Peripla_BP_6"/>
    <property type="match status" value="1"/>
</dbReference>
<dbReference type="EMBL" id="JBBKZU010000002">
    <property type="protein sequence ID" value="MEJ8810739.1"/>
    <property type="molecule type" value="Genomic_DNA"/>
</dbReference>
<accession>A0ABU8VCX4</accession>
<gene>
    <name evidence="5" type="ORF">WKW77_06645</name>
</gene>
<reference evidence="5 6" key="1">
    <citation type="submission" date="2024-03" db="EMBL/GenBank/DDBJ databases">
        <title>Novel species of the genus Variovorax.</title>
        <authorList>
            <person name="Liu Q."/>
            <person name="Xin Y.-H."/>
        </authorList>
    </citation>
    <scope>NUCLEOTIDE SEQUENCE [LARGE SCALE GENOMIC DNA]</scope>
    <source>
        <strain evidence="5 6">KACC 18899</strain>
    </source>
</reference>
<proteinExistence type="inferred from homology"/>
<evidence type="ECO:0000256" key="3">
    <source>
        <dbReference type="SAM" id="SignalP"/>
    </source>
</evidence>
<comment type="caution">
    <text evidence="5">The sequence shown here is derived from an EMBL/GenBank/DDBJ whole genome shotgun (WGS) entry which is preliminary data.</text>
</comment>
<evidence type="ECO:0000313" key="5">
    <source>
        <dbReference type="EMBL" id="MEJ8810739.1"/>
    </source>
</evidence>
<dbReference type="InterPro" id="IPR028081">
    <property type="entry name" value="Leu-bd"/>
</dbReference>
<evidence type="ECO:0000313" key="6">
    <source>
        <dbReference type="Proteomes" id="UP001365846"/>
    </source>
</evidence>
<dbReference type="SUPFAM" id="SSF53822">
    <property type="entry name" value="Periplasmic binding protein-like I"/>
    <property type="match status" value="1"/>
</dbReference>
<dbReference type="RefSeq" id="WP_340356050.1">
    <property type="nucleotide sequence ID" value="NZ_JBBKZU010000002.1"/>
</dbReference>
<keyword evidence="2 3" id="KW-0732">Signal</keyword>
<protein>
    <submittedName>
        <fullName evidence="5">ABC transporter substrate-binding protein</fullName>
    </submittedName>
</protein>
<comment type="similarity">
    <text evidence="1">Belongs to the leucine-binding protein family.</text>
</comment>
<dbReference type="Gene3D" id="3.40.50.2300">
    <property type="match status" value="2"/>
</dbReference>
<evidence type="ECO:0000256" key="2">
    <source>
        <dbReference type="ARBA" id="ARBA00022729"/>
    </source>
</evidence>
<organism evidence="5 6">
    <name type="scientific">Variovorax ureilyticus</name>
    <dbReference type="NCBI Taxonomy" id="1836198"/>
    <lineage>
        <taxon>Bacteria</taxon>
        <taxon>Pseudomonadati</taxon>
        <taxon>Pseudomonadota</taxon>
        <taxon>Betaproteobacteria</taxon>
        <taxon>Burkholderiales</taxon>
        <taxon>Comamonadaceae</taxon>
        <taxon>Variovorax</taxon>
    </lineage>
</organism>
<dbReference type="PANTHER" id="PTHR47235:SF1">
    <property type="entry name" value="BLR6548 PROTEIN"/>
    <property type="match status" value="1"/>
</dbReference>
<dbReference type="Proteomes" id="UP001365846">
    <property type="component" value="Unassembled WGS sequence"/>
</dbReference>
<evidence type="ECO:0000259" key="4">
    <source>
        <dbReference type="Pfam" id="PF13458"/>
    </source>
</evidence>
<dbReference type="PANTHER" id="PTHR47235">
    <property type="entry name" value="BLR6548 PROTEIN"/>
    <property type="match status" value="1"/>
</dbReference>
<dbReference type="InterPro" id="IPR028082">
    <property type="entry name" value="Peripla_BP_I"/>
</dbReference>
<evidence type="ECO:0000256" key="1">
    <source>
        <dbReference type="ARBA" id="ARBA00010062"/>
    </source>
</evidence>
<dbReference type="CDD" id="cd06326">
    <property type="entry name" value="PBP1_ABC_ligand_binding-like"/>
    <property type="match status" value="1"/>
</dbReference>
<feature type="domain" description="Leucine-binding protein" evidence="4">
    <location>
        <begin position="28"/>
        <end position="352"/>
    </location>
</feature>
<sequence>MNARSLARWILGAAITSAMMTSAVAADIVVGQVAPLTGLEAKQGMSYAAGLRLAFDSVNKQGGVNGNTFTLVRADDHNEPASTVEQTRKLVAEQRPLVLAGYFGSRNLAALLASGILDQQRLALVGYRTTGIPPSHPLLFNVRADVRDELAKLTEHLATMGITRLGLLHEAGAEAVVAAADEAAGRAKAAFVIRAAYAPDSKSTASLVSAFLKAPPQAIIMVANGAVTAAFIERYRMEGGAAQLFAYSGADIEQLSQRLGEEQMKGVVISQVTPNPYKSSSRLTREFAEAARAQKLDVPVSYMMMEGYIAGRVIIEAARRQGRTPTREAMTATLNAMNDYDLGGYAVGFRPGARAGSKYVELSIISSDGKIQQ</sequence>
<feature type="chain" id="PRO_5046827670" evidence="3">
    <location>
        <begin position="26"/>
        <end position="373"/>
    </location>
</feature>
<keyword evidence="6" id="KW-1185">Reference proteome</keyword>